<evidence type="ECO:0000313" key="2">
    <source>
        <dbReference type="Proteomes" id="UP001138894"/>
    </source>
</evidence>
<dbReference type="EMBL" id="JAGSPD010000006">
    <property type="protein sequence ID" value="MBV7269259.1"/>
    <property type="molecule type" value="Genomic_DNA"/>
</dbReference>
<evidence type="ECO:0000313" key="1">
    <source>
        <dbReference type="EMBL" id="MBV7269259.1"/>
    </source>
</evidence>
<keyword evidence="2" id="KW-1185">Reference proteome</keyword>
<comment type="caution">
    <text evidence="1">The sequence shown here is derived from an EMBL/GenBank/DDBJ whole genome shotgun (WGS) entry which is preliminary data.</text>
</comment>
<name>A0A9X1JQ03_9FLAO</name>
<dbReference type="RefSeq" id="WP_218545888.1">
    <property type="nucleotide sequence ID" value="NZ_JAGSPD010000006.1"/>
</dbReference>
<dbReference type="Proteomes" id="UP001138894">
    <property type="component" value="Unassembled WGS sequence"/>
</dbReference>
<dbReference type="AlphaFoldDB" id="A0A9X1JQ03"/>
<protein>
    <submittedName>
        <fullName evidence="1">Uncharacterized protein</fullName>
    </submittedName>
</protein>
<sequence>MNYQLAPTYQRLFGSYWVLWYSKSNNYSIVELEFKILLDNYFQSNSLDEFASKIALHDDVSDPKLIAKQLQSYLKGCNTAKASIEKANLKFKPSHCKTFKQYDTNGKLIQINYDSELVKKTIHPSIAHLEVKQKEEAQITFDIYLDNDQLCLFRDKQLIRSVPKRDYHLLQGKFVMELLSVIHNKQESDWIGTFHGSTITDGHNSILFVGQSGKGKSTLCAILAANGYELLADDVSPILSEDCHIYHNPSAISIKKGAFGLLQSVVKNFDELPITVFNTSKGAIKYVPFPNTKKNSYPCKAIVMVNYNNGAKLNLENTSVKTLLETLIPDSWLSPNTLHAKQFLDWLETVDIYQLTYSETESVKTELSSLFQKLKKNQ</sequence>
<reference evidence="1" key="1">
    <citation type="submission" date="2021-04" db="EMBL/GenBank/DDBJ databases">
        <authorList>
            <person name="Pira H."/>
            <person name="Risdian C."/>
            <person name="Wink J."/>
        </authorList>
    </citation>
    <scope>NUCLEOTIDE SEQUENCE</scope>
    <source>
        <strain evidence="1">WHY3</strain>
    </source>
</reference>
<gene>
    <name evidence="1" type="ORF">KCG49_08665</name>
</gene>
<proteinExistence type="predicted"/>
<organism evidence="1 2">
    <name type="scientific">Winogradskyella luteola</name>
    <dbReference type="NCBI Taxonomy" id="2828330"/>
    <lineage>
        <taxon>Bacteria</taxon>
        <taxon>Pseudomonadati</taxon>
        <taxon>Bacteroidota</taxon>
        <taxon>Flavobacteriia</taxon>
        <taxon>Flavobacteriales</taxon>
        <taxon>Flavobacteriaceae</taxon>
        <taxon>Winogradskyella</taxon>
    </lineage>
</organism>
<accession>A0A9X1JQ03</accession>